<dbReference type="Proteomes" id="UP000030081">
    <property type="component" value="Plasmid p380"/>
</dbReference>
<accession>A0AAN0SHG6</accession>
<keyword evidence="1" id="KW-0472">Membrane</keyword>
<keyword evidence="3" id="KW-1185">Reference proteome</keyword>
<dbReference type="EMBL" id="CP009619">
    <property type="protein sequence ID" value="AIW22689.1"/>
    <property type="molecule type" value="Genomic_DNA"/>
</dbReference>
<feature type="transmembrane region" description="Helical" evidence="1">
    <location>
        <begin position="13"/>
        <end position="32"/>
    </location>
</feature>
<evidence type="ECO:0000313" key="3">
    <source>
        <dbReference type="Proteomes" id="UP000030081"/>
    </source>
</evidence>
<sequence length="126" mass="14629">MIDFSKKNKLTNYMHKSMVVGSIVSLVMLFGMQKTISHYAMDEYKIFLELSANSQMNTDFLNHYRTCLQSVFNTKGECLTQAITITEKKFPQENVSDILIAVEPYTEYKKPTLNEVLIDTFSLKYF</sequence>
<geneLocation type="plasmid" evidence="2 3">
    <name>p380</name>
</geneLocation>
<gene>
    <name evidence="2" type="ORF">IX92_26915</name>
</gene>
<evidence type="ECO:0000256" key="1">
    <source>
        <dbReference type="SAM" id="Phobius"/>
    </source>
</evidence>
<dbReference type="KEGG" id="vcy:IX92_26915"/>
<name>A0AAN0SHG6_9VIBR</name>
<reference evidence="2 3" key="1">
    <citation type="submission" date="2014-10" db="EMBL/GenBank/DDBJ databases">
        <title>The Complete Genome Sequence for the Shellfish Pathogen Vibrio coralliilyticus RE98 Isolated from a Shellfish Hatchery.</title>
        <authorList>
            <person name="Richards G.P."/>
            <person name="Bono J.L."/>
            <person name="Watson M.A."/>
            <person name="Needleman D.S."/>
        </authorList>
    </citation>
    <scope>NUCLEOTIDE SEQUENCE [LARGE SCALE GENOMIC DNA]</scope>
    <source>
        <strain evidence="2 3">RE98</strain>
        <plasmid evidence="2 3">p380</plasmid>
    </source>
</reference>
<proteinExistence type="predicted"/>
<organism evidence="2 3">
    <name type="scientific">Vibrio coralliilyticus</name>
    <dbReference type="NCBI Taxonomy" id="190893"/>
    <lineage>
        <taxon>Bacteria</taxon>
        <taxon>Pseudomonadati</taxon>
        <taxon>Pseudomonadota</taxon>
        <taxon>Gammaproteobacteria</taxon>
        <taxon>Vibrionales</taxon>
        <taxon>Vibrionaceae</taxon>
        <taxon>Vibrio</taxon>
    </lineage>
</organism>
<protein>
    <submittedName>
        <fullName evidence="2">Uncharacterized protein</fullName>
    </submittedName>
</protein>
<keyword evidence="2" id="KW-0614">Plasmid</keyword>
<dbReference type="RefSeq" id="WP_043011503.1">
    <property type="nucleotide sequence ID" value="NZ_CP009619.1"/>
</dbReference>
<keyword evidence="1" id="KW-0812">Transmembrane</keyword>
<evidence type="ECO:0000313" key="2">
    <source>
        <dbReference type="EMBL" id="AIW22689.1"/>
    </source>
</evidence>
<keyword evidence="1" id="KW-1133">Transmembrane helix</keyword>
<dbReference type="AlphaFoldDB" id="A0AAN0SHG6"/>